<name>A0AAU7VLT3_9FIRM</name>
<sequence length="92" mass="10536">MFLHLGGSTVISLKGVIGIFDYSLTKTNHVNNYFNNGKKIIKICEDDEFKSFIITNKEIYLSPIAANTLKKRINSQNFTEKVNILQEHPTFK</sequence>
<evidence type="ECO:0000313" key="1">
    <source>
        <dbReference type="EMBL" id="XBX74933.1"/>
    </source>
</evidence>
<protein>
    <submittedName>
        <fullName evidence="1">Extracellular matrix/biofilm biosynthesis regulator RemA family protein</fullName>
    </submittedName>
</protein>
<reference evidence="1" key="2">
    <citation type="submission" date="2024-06" db="EMBL/GenBank/DDBJ databases">
        <authorList>
            <person name="Petrova K.O."/>
            <person name="Toshchakov S.V."/>
            <person name="Boltjanskaja Y.V."/>
            <person name="Kevbrin V."/>
        </authorList>
    </citation>
    <scope>NUCLEOTIDE SEQUENCE</scope>
    <source>
        <strain evidence="1">Z-910T</strain>
    </source>
</reference>
<dbReference type="EMBL" id="CP158367">
    <property type="protein sequence ID" value="XBX74933.1"/>
    <property type="molecule type" value="Genomic_DNA"/>
</dbReference>
<dbReference type="Pfam" id="PF04025">
    <property type="entry name" value="RemA-like"/>
    <property type="match status" value="1"/>
</dbReference>
<dbReference type="RefSeq" id="WP_350343682.1">
    <property type="nucleotide sequence ID" value="NZ_CP158367.1"/>
</dbReference>
<gene>
    <name evidence="1" type="ORF">PRVXT_000005</name>
</gene>
<dbReference type="NCBIfam" id="NF046065">
    <property type="entry name" value="MtxRegRemB"/>
    <property type="match status" value="1"/>
</dbReference>
<dbReference type="InterPro" id="IPR007169">
    <property type="entry name" value="RemA-like"/>
</dbReference>
<reference evidence="1" key="1">
    <citation type="journal article" date="2013" name="Extremophiles">
        <title>Proteinivorax tanatarense gen. nov., sp. nov., an anaerobic, haloalkaliphilic, proteolytic bacterium isolated from a decaying algal bloom, and proposal of Proteinivoraceae fam. nov.</title>
        <authorList>
            <person name="Kevbrin V."/>
            <person name="Boltyanskaya Y."/>
            <person name="Zhilina T."/>
            <person name="Kolganova T."/>
            <person name="Lavrentjeva E."/>
            <person name="Kuznetsov B."/>
        </authorList>
    </citation>
    <scope>NUCLEOTIDE SEQUENCE</scope>
    <source>
        <strain evidence="1">Z-910T</strain>
    </source>
</reference>
<proteinExistence type="predicted"/>
<dbReference type="AlphaFoldDB" id="A0AAU7VLT3"/>
<organism evidence="1">
    <name type="scientific">Proteinivorax tanatarense</name>
    <dbReference type="NCBI Taxonomy" id="1260629"/>
    <lineage>
        <taxon>Bacteria</taxon>
        <taxon>Bacillati</taxon>
        <taxon>Bacillota</taxon>
        <taxon>Clostridia</taxon>
        <taxon>Eubacteriales</taxon>
        <taxon>Proteinivoracaceae</taxon>
        <taxon>Proteinivorax</taxon>
    </lineage>
</organism>
<accession>A0AAU7VLT3</accession>